<dbReference type="InterPro" id="IPR002937">
    <property type="entry name" value="Amino_oxidase"/>
</dbReference>
<name>A0AAV0AJS3_PHAPC</name>
<evidence type="ECO:0000313" key="15">
    <source>
        <dbReference type="Proteomes" id="UP001153365"/>
    </source>
</evidence>
<accession>A0AAV0AJS3</accession>
<dbReference type="SUPFAM" id="SSF51905">
    <property type="entry name" value="FAD/NAD(P)-binding domain"/>
    <property type="match status" value="1"/>
</dbReference>
<evidence type="ECO:0000256" key="5">
    <source>
        <dbReference type="ARBA" id="ARBA00022630"/>
    </source>
</evidence>
<keyword evidence="12" id="KW-0472">Membrane</keyword>
<dbReference type="InterPro" id="IPR004572">
    <property type="entry name" value="Protoporphyrinogen_oxidase"/>
</dbReference>
<dbReference type="GO" id="GO:0004729">
    <property type="term" value="F:oxygen-dependent protoporphyrinogen oxidase activity"/>
    <property type="evidence" value="ECO:0007669"/>
    <property type="project" value="UniProtKB-UniRule"/>
</dbReference>
<sequence length="552" mass="60766">MRVTTALRRQRNDLVVLGGGLSGLTTAYYLSRSLKDLSRTGGEGGEISRGTRIYLLEKTDRFGGWINSNRIITSHSDHGSRGRSLVFESGPRSLRSNGLAGLTTLELADRIGLREAMIVIPKDHPSAKNRYIYSGAGLRRLPSSLADLVLTTFKQPTPKILQSLLRDMTRARDDFEIEDESIKSFLERRFGGWIGEELVSGLVHGIYAGDYGQLSAKSTIFGPIWNLERRHGGVIRGLMSNHDDNNNRNSQRALEQEQELKRLKMAIEPGLQNCSVWGLRGGLESLVKSLRNHLSREDNVVLMGHQEVTSILRNDQSSYNIVTNSETFGPFQHVFSCLAPRVLKACLPPDFKETFVDLSHNPSVTVAVVNLAYDCPNRRRVNPLGNSFGYLLPASVGLDLNPHRALGVVFDSDMMPGIDNRGTAPGNGSDGGVEKMTVMLGGHHYHPEGNCEVPGSDQLVYQAIKTVRLQLGIEQEPFYAHAHLQKDCIAQYLVGHHRRMSNLHQGLSGKNLSVLGAGFGGVGVNDVVLGCKEVVENFARGRSCTGLEKFCN</sequence>
<comment type="pathway">
    <text evidence="2 11">Porphyrin-containing compound metabolism; protoporphyrin-IX biosynthesis; protoporphyrin-IX from protoporphyrinogen-IX: step 1/1.</text>
</comment>
<dbReference type="SUPFAM" id="SSF54373">
    <property type="entry name" value="FAD-linked reductases, C-terminal domain"/>
    <property type="match status" value="1"/>
</dbReference>
<dbReference type="EMBL" id="CALTRL010000601">
    <property type="protein sequence ID" value="CAH7668754.1"/>
    <property type="molecule type" value="Genomic_DNA"/>
</dbReference>
<keyword evidence="6 11" id="KW-0274">FAD</keyword>
<comment type="similarity">
    <text evidence="3 11">Belongs to the protoporphyrinogen/coproporphyrinogen oxidase family. Protoporphyrinogen oxidase subfamily.</text>
</comment>
<comment type="cofactor">
    <cofactor evidence="11">
        <name>FAD</name>
        <dbReference type="ChEBI" id="CHEBI:57692"/>
    </cofactor>
    <text evidence="11">Binds 1 FAD per subunit.</text>
</comment>
<keyword evidence="12" id="KW-0812">Transmembrane</keyword>
<reference evidence="14" key="1">
    <citation type="submission" date="2022-06" db="EMBL/GenBank/DDBJ databases">
        <authorList>
            <consortium name="SYNGENTA / RWTH Aachen University"/>
        </authorList>
    </citation>
    <scope>NUCLEOTIDE SEQUENCE</scope>
</reference>
<keyword evidence="7 11" id="KW-0560">Oxidoreductase</keyword>
<dbReference type="GO" id="GO:0006782">
    <property type="term" value="P:protoporphyrinogen IX biosynthetic process"/>
    <property type="evidence" value="ECO:0007669"/>
    <property type="project" value="UniProtKB-UniRule"/>
</dbReference>
<dbReference type="NCBIfam" id="TIGR00562">
    <property type="entry name" value="proto_IX_ox"/>
    <property type="match status" value="1"/>
</dbReference>
<comment type="catalytic activity">
    <reaction evidence="10 11">
        <text>protoporphyrinogen IX + 3 O2 = protoporphyrin IX + 3 H2O2</text>
        <dbReference type="Rhea" id="RHEA:25576"/>
        <dbReference type="ChEBI" id="CHEBI:15379"/>
        <dbReference type="ChEBI" id="CHEBI:16240"/>
        <dbReference type="ChEBI" id="CHEBI:57306"/>
        <dbReference type="ChEBI" id="CHEBI:57307"/>
        <dbReference type="EC" id="1.3.3.4"/>
    </reaction>
</comment>
<dbReference type="PANTHER" id="PTHR42923">
    <property type="entry name" value="PROTOPORPHYRINOGEN OXIDASE"/>
    <property type="match status" value="1"/>
</dbReference>
<dbReference type="GO" id="GO:0005743">
    <property type="term" value="C:mitochondrial inner membrane"/>
    <property type="evidence" value="ECO:0007669"/>
    <property type="project" value="UniProtKB-SubCell"/>
</dbReference>
<gene>
    <name evidence="14" type="ORF">PPACK8108_LOCUS3301</name>
</gene>
<dbReference type="InterPro" id="IPR036188">
    <property type="entry name" value="FAD/NAD-bd_sf"/>
</dbReference>
<evidence type="ECO:0000256" key="12">
    <source>
        <dbReference type="SAM" id="Phobius"/>
    </source>
</evidence>
<dbReference type="InterPro" id="IPR050464">
    <property type="entry name" value="Zeta_carotene_desat/Oxidored"/>
</dbReference>
<evidence type="ECO:0000256" key="4">
    <source>
        <dbReference type="ARBA" id="ARBA00012867"/>
    </source>
</evidence>
<evidence type="ECO:0000256" key="8">
    <source>
        <dbReference type="ARBA" id="ARBA00023133"/>
    </source>
</evidence>
<evidence type="ECO:0000256" key="3">
    <source>
        <dbReference type="ARBA" id="ARBA00010551"/>
    </source>
</evidence>
<evidence type="ECO:0000259" key="13">
    <source>
        <dbReference type="Pfam" id="PF01593"/>
    </source>
</evidence>
<dbReference type="Gene3D" id="3.50.50.60">
    <property type="entry name" value="FAD/NAD(P)-binding domain"/>
    <property type="match status" value="1"/>
</dbReference>
<comment type="function">
    <text evidence="1 11">Catalyzes the 6-electron oxidation of protoporphyrinogen-IX to form protoporphyrin-IX.</text>
</comment>
<evidence type="ECO:0000313" key="14">
    <source>
        <dbReference type="EMBL" id="CAH7668754.1"/>
    </source>
</evidence>
<evidence type="ECO:0000256" key="6">
    <source>
        <dbReference type="ARBA" id="ARBA00022827"/>
    </source>
</evidence>
<dbReference type="EC" id="1.3.3.4" evidence="4 11"/>
<feature type="transmembrane region" description="Helical" evidence="12">
    <location>
        <begin position="12"/>
        <end position="30"/>
    </location>
</feature>
<evidence type="ECO:0000256" key="7">
    <source>
        <dbReference type="ARBA" id="ARBA00023002"/>
    </source>
</evidence>
<dbReference type="PANTHER" id="PTHR42923:SF3">
    <property type="entry name" value="PROTOPORPHYRINOGEN OXIDASE"/>
    <property type="match status" value="1"/>
</dbReference>
<dbReference type="Pfam" id="PF01593">
    <property type="entry name" value="Amino_oxidase"/>
    <property type="match status" value="1"/>
</dbReference>
<dbReference type="Proteomes" id="UP001153365">
    <property type="component" value="Unassembled WGS sequence"/>
</dbReference>
<keyword evidence="9 11" id="KW-0627">Porphyrin biosynthesis</keyword>
<proteinExistence type="inferred from homology"/>
<keyword evidence="15" id="KW-1185">Reference proteome</keyword>
<evidence type="ECO:0000256" key="9">
    <source>
        <dbReference type="ARBA" id="ARBA00023244"/>
    </source>
</evidence>
<keyword evidence="5 11" id="KW-0285">Flavoprotein</keyword>
<evidence type="ECO:0000256" key="10">
    <source>
        <dbReference type="ARBA" id="ARBA00047554"/>
    </source>
</evidence>
<evidence type="ECO:0000256" key="1">
    <source>
        <dbReference type="ARBA" id="ARBA00002600"/>
    </source>
</evidence>
<organism evidence="14 15">
    <name type="scientific">Phakopsora pachyrhizi</name>
    <name type="common">Asian soybean rust disease fungus</name>
    <dbReference type="NCBI Taxonomy" id="170000"/>
    <lineage>
        <taxon>Eukaryota</taxon>
        <taxon>Fungi</taxon>
        <taxon>Dikarya</taxon>
        <taxon>Basidiomycota</taxon>
        <taxon>Pucciniomycotina</taxon>
        <taxon>Pucciniomycetes</taxon>
        <taxon>Pucciniales</taxon>
        <taxon>Phakopsoraceae</taxon>
        <taxon>Phakopsora</taxon>
    </lineage>
</organism>
<comment type="subcellular location">
    <subcellularLocation>
        <location evidence="11">Mitochondrion inner membrane</location>
    </subcellularLocation>
</comment>
<evidence type="ECO:0000256" key="2">
    <source>
        <dbReference type="ARBA" id="ARBA00005073"/>
    </source>
</evidence>
<comment type="caution">
    <text evidence="14">The sequence shown here is derived from an EMBL/GenBank/DDBJ whole genome shotgun (WGS) entry which is preliminary data.</text>
</comment>
<feature type="domain" description="Amine oxidase" evidence="13">
    <location>
        <begin position="21"/>
        <end position="499"/>
    </location>
</feature>
<keyword evidence="12" id="KW-1133">Transmembrane helix</keyword>
<dbReference type="AlphaFoldDB" id="A0AAV0AJS3"/>
<evidence type="ECO:0000256" key="11">
    <source>
        <dbReference type="RuleBase" id="RU367069"/>
    </source>
</evidence>
<protein>
    <recommendedName>
        <fullName evidence="4 11">Protoporphyrinogen oxidase</fullName>
        <ecNumber evidence="4 11">1.3.3.4</ecNumber>
    </recommendedName>
</protein>
<keyword evidence="8 11" id="KW-0350">Heme biosynthesis</keyword>